<dbReference type="GO" id="GO:0005886">
    <property type="term" value="C:plasma membrane"/>
    <property type="evidence" value="ECO:0007669"/>
    <property type="project" value="UniProtKB-SubCell"/>
</dbReference>
<evidence type="ECO:0000256" key="3">
    <source>
        <dbReference type="ARBA" id="ARBA00022475"/>
    </source>
</evidence>
<dbReference type="RefSeq" id="WP_338271342.1">
    <property type="nucleotide sequence ID" value="NZ_AP027266.1"/>
</dbReference>
<accession>A0AA48HD12</accession>
<comment type="caution">
    <text evidence="7">Lacks conserved residue(s) required for the propagation of feature annotation.</text>
</comment>
<evidence type="ECO:0000256" key="4">
    <source>
        <dbReference type="ARBA" id="ARBA00022692"/>
    </source>
</evidence>
<keyword evidence="2 7" id="KW-0813">Transport</keyword>
<comment type="subcellular location">
    <subcellularLocation>
        <location evidence="7">Cell inner membrane</location>
        <topology evidence="7">Multi-pass membrane protein</topology>
    </subcellularLocation>
    <subcellularLocation>
        <location evidence="1">Cell membrane</location>
        <topology evidence="1">Multi-pass membrane protein</topology>
    </subcellularLocation>
</comment>
<comment type="similarity">
    <text evidence="7">Belongs to the TRAP transporter small permease family.</text>
</comment>
<dbReference type="GO" id="GO:0022857">
    <property type="term" value="F:transmembrane transporter activity"/>
    <property type="evidence" value="ECO:0007669"/>
    <property type="project" value="UniProtKB-UniRule"/>
</dbReference>
<protein>
    <recommendedName>
        <fullName evidence="7">TRAP transporter small permease protein</fullName>
    </recommendedName>
</protein>
<proteinExistence type="inferred from homology"/>
<feature type="transmembrane region" description="Helical" evidence="7">
    <location>
        <begin position="108"/>
        <end position="128"/>
    </location>
</feature>
<comment type="function">
    <text evidence="7">Part of the tripartite ATP-independent periplasmic (TRAP) transport system.</text>
</comment>
<evidence type="ECO:0000256" key="7">
    <source>
        <dbReference type="RuleBase" id="RU369079"/>
    </source>
</evidence>
<reference evidence="9 10" key="1">
    <citation type="submission" date="2023-01" db="EMBL/GenBank/DDBJ databases">
        <title>Complete genome sequence of Roseicyclus marinus strain Dej080120_10.</title>
        <authorList>
            <person name="Ueki S."/>
            <person name="Maruyama F."/>
        </authorList>
    </citation>
    <scope>NUCLEOTIDE SEQUENCE [LARGE SCALE GENOMIC DNA]</scope>
    <source>
        <strain evidence="9 10">Dej080120_10</strain>
    </source>
</reference>
<gene>
    <name evidence="9" type="ORF">MACH21_17020</name>
</gene>
<dbReference type="Pfam" id="PF04290">
    <property type="entry name" value="DctQ"/>
    <property type="match status" value="1"/>
</dbReference>
<dbReference type="InterPro" id="IPR055348">
    <property type="entry name" value="DctQ"/>
</dbReference>
<keyword evidence="4 7" id="KW-0812">Transmembrane</keyword>
<comment type="subunit">
    <text evidence="7">The complex comprises the extracytoplasmic solute receptor protein and the two transmembrane proteins.</text>
</comment>
<feature type="transmembrane region" description="Helical" evidence="7">
    <location>
        <begin position="73"/>
        <end position="96"/>
    </location>
</feature>
<dbReference type="KEGG" id="rmai:MACH21_17020"/>
<evidence type="ECO:0000256" key="5">
    <source>
        <dbReference type="ARBA" id="ARBA00022989"/>
    </source>
</evidence>
<evidence type="ECO:0000256" key="6">
    <source>
        <dbReference type="ARBA" id="ARBA00023136"/>
    </source>
</evidence>
<organism evidence="9 10">
    <name type="scientific">Roseicyclus marinus</name>
    <dbReference type="NCBI Taxonomy" id="2161673"/>
    <lineage>
        <taxon>Bacteria</taxon>
        <taxon>Pseudomonadati</taxon>
        <taxon>Pseudomonadota</taxon>
        <taxon>Alphaproteobacteria</taxon>
        <taxon>Rhodobacterales</taxon>
        <taxon>Roseobacteraceae</taxon>
        <taxon>Roseicyclus</taxon>
    </lineage>
</organism>
<dbReference type="EMBL" id="AP027266">
    <property type="protein sequence ID" value="BDW85525.1"/>
    <property type="molecule type" value="Genomic_DNA"/>
</dbReference>
<evidence type="ECO:0000256" key="1">
    <source>
        <dbReference type="ARBA" id="ARBA00004651"/>
    </source>
</evidence>
<keyword evidence="3" id="KW-1003">Cell membrane</keyword>
<name>A0AA48HD12_9RHOB</name>
<evidence type="ECO:0000313" key="10">
    <source>
        <dbReference type="Proteomes" id="UP001337723"/>
    </source>
</evidence>
<keyword evidence="10" id="KW-1185">Reference proteome</keyword>
<evidence type="ECO:0000313" key="9">
    <source>
        <dbReference type="EMBL" id="BDW85525.1"/>
    </source>
</evidence>
<dbReference type="Proteomes" id="UP001337723">
    <property type="component" value="Chromosome"/>
</dbReference>
<keyword evidence="7" id="KW-0997">Cell inner membrane</keyword>
<sequence>MLTLVTRTARLMALLGGLVLSALVALTCASILGRGLDQLGHWETLAAAAPALAAWLTGFGPVRGDYELVEAGIAFAVFAFLPICQLMAAHATVDVFTGLMPARVNRFLTAFWEIVLALVVIVIGWRLYAGFLEKLDNGQTSFLLQFPIWWAYGASLVAAIVAGLVGLYCAAARVAEGLTGRSHLPGSEAEGSGH</sequence>
<feature type="domain" description="Tripartite ATP-independent periplasmic transporters DctQ component" evidence="8">
    <location>
        <begin position="62"/>
        <end position="168"/>
    </location>
</feature>
<evidence type="ECO:0000259" key="8">
    <source>
        <dbReference type="Pfam" id="PF04290"/>
    </source>
</evidence>
<keyword evidence="5 7" id="KW-1133">Transmembrane helix</keyword>
<keyword evidence="6 7" id="KW-0472">Membrane</keyword>
<dbReference type="AlphaFoldDB" id="A0AA48HD12"/>
<evidence type="ECO:0000256" key="2">
    <source>
        <dbReference type="ARBA" id="ARBA00022448"/>
    </source>
</evidence>
<feature type="transmembrane region" description="Helical" evidence="7">
    <location>
        <begin position="148"/>
        <end position="171"/>
    </location>
</feature>